<keyword evidence="1" id="KW-0812">Transmembrane</keyword>
<dbReference type="AlphaFoldDB" id="A0A315ZYJ9"/>
<keyword evidence="1" id="KW-0472">Membrane</keyword>
<reference evidence="4" key="1">
    <citation type="submission" date="2017-07" db="EMBL/GenBank/DDBJ databases">
        <authorList>
            <person name="Varghese N."/>
            <person name="Submissions S."/>
        </authorList>
    </citation>
    <scope>NUCLEOTIDE SEQUENCE [LARGE SCALE GENOMIC DNA]</scope>
    <source>
        <strain evidence="4">NLAE-zl-C134</strain>
    </source>
</reference>
<feature type="transmembrane region" description="Helical" evidence="1">
    <location>
        <begin position="227"/>
        <end position="244"/>
    </location>
</feature>
<evidence type="ECO:0000313" key="3">
    <source>
        <dbReference type="EMBL" id="SUQ13299.1"/>
    </source>
</evidence>
<protein>
    <recommendedName>
        <fullName evidence="2">CAAX prenyl protease 2/Lysostaphin resistance protein A-like domain-containing protein</fullName>
    </recommendedName>
</protein>
<evidence type="ECO:0000259" key="2">
    <source>
        <dbReference type="Pfam" id="PF02517"/>
    </source>
</evidence>
<dbReference type="PANTHER" id="PTHR36435:SF1">
    <property type="entry name" value="CAAX AMINO TERMINAL PROTEASE FAMILY PROTEIN"/>
    <property type="match status" value="1"/>
</dbReference>
<organism evidence="3 4">
    <name type="scientific">Faecalicatena contorta</name>
    <dbReference type="NCBI Taxonomy" id="39482"/>
    <lineage>
        <taxon>Bacteria</taxon>
        <taxon>Bacillati</taxon>
        <taxon>Bacillota</taxon>
        <taxon>Clostridia</taxon>
        <taxon>Lachnospirales</taxon>
        <taxon>Lachnospiraceae</taxon>
        <taxon>Faecalicatena</taxon>
    </lineage>
</organism>
<feature type="transmembrane region" description="Helical" evidence="1">
    <location>
        <begin position="250"/>
        <end position="271"/>
    </location>
</feature>
<dbReference type="RefSeq" id="WP_109709304.1">
    <property type="nucleotide sequence ID" value="NZ_QGDS01000003.1"/>
</dbReference>
<name>A0A315ZYJ9_9FIRM</name>
<gene>
    <name evidence="3" type="ORF">SAMN05216529_10324</name>
</gene>
<feature type="transmembrane region" description="Helical" evidence="1">
    <location>
        <begin position="180"/>
        <end position="198"/>
    </location>
</feature>
<keyword evidence="1" id="KW-1133">Transmembrane helix</keyword>
<feature type="transmembrane region" description="Helical" evidence="1">
    <location>
        <begin position="148"/>
        <end position="168"/>
    </location>
</feature>
<feature type="transmembrane region" description="Helical" evidence="1">
    <location>
        <begin position="61"/>
        <end position="83"/>
    </location>
</feature>
<dbReference type="GO" id="GO:0004175">
    <property type="term" value="F:endopeptidase activity"/>
    <property type="evidence" value="ECO:0007669"/>
    <property type="project" value="UniProtKB-ARBA"/>
</dbReference>
<proteinExistence type="predicted"/>
<keyword evidence="4" id="KW-1185">Reference proteome</keyword>
<dbReference type="EMBL" id="UHJJ01000003">
    <property type="protein sequence ID" value="SUQ13299.1"/>
    <property type="molecule type" value="Genomic_DNA"/>
</dbReference>
<dbReference type="OrthoDB" id="9782250at2"/>
<feature type="transmembrane region" description="Helical" evidence="1">
    <location>
        <begin position="12"/>
        <end position="41"/>
    </location>
</feature>
<dbReference type="PANTHER" id="PTHR36435">
    <property type="entry name" value="SLR1288 PROTEIN"/>
    <property type="match status" value="1"/>
</dbReference>
<feature type="domain" description="CAAX prenyl protease 2/Lysostaphin resistance protein A-like" evidence="2">
    <location>
        <begin position="149"/>
        <end position="235"/>
    </location>
</feature>
<dbReference type="GO" id="GO:0080120">
    <property type="term" value="P:CAAX-box protein maturation"/>
    <property type="evidence" value="ECO:0007669"/>
    <property type="project" value="UniProtKB-ARBA"/>
</dbReference>
<dbReference type="Proteomes" id="UP000254051">
    <property type="component" value="Unassembled WGS sequence"/>
</dbReference>
<accession>A0A315ZYJ9</accession>
<dbReference type="Pfam" id="PF02517">
    <property type="entry name" value="Rce1-like"/>
    <property type="match status" value="1"/>
</dbReference>
<sequence length="287" mass="32565">MKKILNKTGGILLCLLPFIAGIILQYILSFICMLFQAVFMYFDSPGFQLQNYMDSLMTSHFNTLVMFSYGITAALLMGIWYFISAVPRHTPKRRPGQIFHVKTIIGIILLVPALQSIISYFISFISILKPSWYSAYDSLMESAGMNDITILLALYSLIVAPVCEELIFRGVTLHYAQKVFPFWAANLFQSLLFGLYHMNLIQGIYAFLVGLFCGYIFHAGQSIYLSIAYHILFNLWGTWLYQLFYTGDSLLIHAIQFTAALLAMGYGLLLCKKGAPSREHPDKFSLL</sequence>
<evidence type="ECO:0000256" key="1">
    <source>
        <dbReference type="SAM" id="Phobius"/>
    </source>
</evidence>
<dbReference type="InterPro" id="IPR003675">
    <property type="entry name" value="Rce1/LyrA-like_dom"/>
</dbReference>
<evidence type="ECO:0000313" key="4">
    <source>
        <dbReference type="Proteomes" id="UP000254051"/>
    </source>
</evidence>
<feature type="transmembrane region" description="Helical" evidence="1">
    <location>
        <begin position="204"/>
        <end position="220"/>
    </location>
</feature>
<feature type="transmembrane region" description="Helical" evidence="1">
    <location>
        <begin position="104"/>
        <end position="128"/>
    </location>
</feature>
<dbReference type="InterPro" id="IPR052710">
    <property type="entry name" value="CAAX_protease"/>
</dbReference>